<dbReference type="OrthoDB" id="7429221at2"/>
<evidence type="ECO:0008006" key="4">
    <source>
        <dbReference type="Google" id="ProtNLM"/>
    </source>
</evidence>
<dbReference type="RefSeq" id="WP_159791489.1">
    <property type="nucleotide sequence ID" value="NZ_WTYM01000022.1"/>
</dbReference>
<dbReference type="AlphaFoldDB" id="A0A6I4STA1"/>
<dbReference type="EMBL" id="WTYM01000022">
    <property type="protein sequence ID" value="MXO58200.1"/>
    <property type="molecule type" value="Genomic_DNA"/>
</dbReference>
<keyword evidence="3" id="KW-1185">Reference proteome</keyword>
<evidence type="ECO:0000313" key="2">
    <source>
        <dbReference type="EMBL" id="MXO58200.1"/>
    </source>
</evidence>
<protein>
    <recommendedName>
        <fullName evidence="4">PEP-CTERM protein-sorting domain-containing protein</fullName>
    </recommendedName>
</protein>
<name>A0A6I4STA1_9SPHN</name>
<evidence type="ECO:0000313" key="3">
    <source>
        <dbReference type="Proteomes" id="UP000433652"/>
    </source>
</evidence>
<gene>
    <name evidence="2" type="ORF">GRI89_01395</name>
</gene>
<dbReference type="Proteomes" id="UP000433652">
    <property type="component" value="Unassembled WGS sequence"/>
</dbReference>
<feature type="signal peptide" evidence="1">
    <location>
        <begin position="1"/>
        <end position="20"/>
    </location>
</feature>
<comment type="caution">
    <text evidence="2">The sequence shown here is derived from an EMBL/GenBank/DDBJ whole genome shotgun (WGS) entry which is preliminary data.</text>
</comment>
<feature type="chain" id="PRO_5026033142" description="PEP-CTERM protein-sorting domain-containing protein" evidence="1">
    <location>
        <begin position="21"/>
        <end position="56"/>
    </location>
</feature>
<evidence type="ECO:0000256" key="1">
    <source>
        <dbReference type="SAM" id="SignalP"/>
    </source>
</evidence>
<accession>A0A6I4STA1</accession>
<organism evidence="2 3">
    <name type="scientific">Croceibacterium salegens</name>
    <dbReference type="NCBI Taxonomy" id="1737568"/>
    <lineage>
        <taxon>Bacteria</taxon>
        <taxon>Pseudomonadati</taxon>
        <taxon>Pseudomonadota</taxon>
        <taxon>Alphaproteobacteria</taxon>
        <taxon>Sphingomonadales</taxon>
        <taxon>Erythrobacteraceae</taxon>
        <taxon>Croceibacterium</taxon>
    </lineage>
</organism>
<keyword evidence="1" id="KW-0732">Signal</keyword>
<sequence length="56" mass="5738">MPPRILMSAAFLLSSSAALAGDGMQVPEGSQVTLFALGLAGVLIGRRLAIRDPGQD</sequence>
<proteinExistence type="predicted"/>
<reference evidence="2 3" key="1">
    <citation type="submission" date="2019-12" db="EMBL/GenBank/DDBJ databases">
        <title>Genomic-based taxomic classification of the family Erythrobacteraceae.</title>
        <authorList>
            <person name="Xu L."/>
        </authorList>
    </citation>
    <scope>NUCLEOTIDE SEQUENCE [LARGE SCALE GENOMIC DNA]</scope>
    <source>
        <strain evidence="2 3">MCCC 1K01500</strain>
    </source>
</reference>